<dbReference type="SUPFAM" id="SSF53335">
    <property type="entry name" value="S-adenosyl-L-methionine-dependent methyltransferases"/>
    <property type="match status" value="1"/>
</dbReference>
<dbReference type="PANTHER" id="PTHR13393:SF0">
    <property type="entry name" value="RNA N6-ADENOSINE-METHYLTRANSFERASE METTL16"/>
    <property type="match status" value="1"/>
</dbReference>
<dbReference type="InterPro" id="IPR017182">
    <property type="entry name" value="METTL16/PsiM"/>
</dbReference>
<keyword evidence="4" id="KW-0949">S-adenosyl-L-methionine</keyword>
<accession>Q231G1</accession>
<protein>
    <recommendedName>
        <fullName evidence="5">U6 small nuclear RNA (adenine-(43)-N(6))-methyltransferase</fullName>
        <ecNumber evidence="5">2.1.1.-</ecNumber>
    </recommendedName>
</protein>
<dbReference type="Proteomes" id="UP000009168">
    <property type="component" value="Unassembled WGS sequence"/>
</dbReference>
<dbReference type="KEGG" id="tet:TTHERM_00429990"/>
<dbReference type="InParanoid" id="Q231G1"/>
<evidence type="ECO:0000313" key="8">
    <source>
        <dbReference type="Proteomes" id="UP000009168"/>
    </source>
</evidence>
<evidence type="ECO:0000256" key="4">
    <source>
        <dbReference type="ARBA" id="ARBA00022691"/>
    </source>
</evidence>
<reference evidence="8" key="1">
    <citation type="journal article" date="2006" name="PLoS Biol.">
        <title>Macronuclear genome sequence of the ciliate Tetrahymena thermophila, a model eukaryote.</title>
        <authorList>
            <person name="Eisen J.A."/>
            <person name="Coyne R.S."/>
            <person name="Wu M."/>
            <person name="Wu D."/>
            <person name="Thiagarajan M."/>
            <person name="Wortman J.R."/>
            <person name="Badger J.H."/>
            <person name="Ren Q."/>
            <person name="Amedeo P."/>
            <person name="Jones K.M."/>
            <person name="Tallon L.J."/>
            <person name="Delcher A.L."/>
            <person name="Salzberg S.L."/>
            <person name="Silva J.C."/>
            <person name="Haas B.J."/>
            <person name="Majoros W.H."/>
            <person name="Farzad M."/>
            <person name="Carlton J.M."/>
            <person name="Smith R.K. Jr."/>
            <person name="Garg J."/>
            <person name="Pearlman R.E."/>
            <person name="Karrer K.M."/>
            <person name="Sun L."/>
            <person name="Manning G."/>
            <person name="Elde N.C."/>
            <person name="Turkewitz A.P."/>
            <person name="Asai D.J."/>
            <person name="Wilkes D.E."/>
            <person name="Wang Y."/>
            <person name="Cai H."/>
            <person name="Collins K."/>
            <person name="Stewart B.A."/>
            <person name="Lee S.R."/>
            <person name="Wilamowska K."/>
            <person name="Weinberg Z."/>
            <person name="Ruzzo W.L."/>
            <person name="Wloga D."/>
            <person name="Gaertig J."/>
            <person name="Frankel J."/>
            <person name="Tsao C.-C."/>
            <person name="Gorovsky M.A."/>
            <person name="Keeling P.J."/>
            <person name="Waller R.F."/>
            <person name="Patron N.J."/>
            <person name="Cherry J.M."/>
            <person name="Stover N.A."/>
            <person name="Krieger C.J."/>
            <person name="del Toro C."/>
            <person name="Ryder H.F."/>
            <person name="Williamson S.C."/>
            <person name="Barbeau R.A."/>
            <person name="Hamilton E.P."/>
            <person name="Orias E."/>
        </authorList>
    </citation>
    <scope>NUCLEOTIDE SEQUENCE [LARGE SCALE GENOMIC DNA]</scope>
    <source>
        <strain evidence="8">SB210</strain>
    </source>
</reference>
<name>Q231G1_TETTS</name>
<dbReference type="GO" id="GO:0008168">
    <property type="term" value="F:methyltransferase activity"/>
    <property type="evidence" value="ECO:0007669"/>
    <property type="project" value="UniProtKB-KW"/>
</dbReference>
<dbReference type="Gene3D" id="3.40.50.150">
    <property type="entry name" value="Vaccinia Virus protein VP39"/>
    <property type="match status" value="1"/>
</dbReference>
<dbReference type="AlphaFoldDB" id="Q231G1"/>
<evidence type="ECO:0000256" key="2">
    <source>
        <dbReference type="ARBA" id="ARBA00022603"/>
    </source>
</evidence>
<feature type="compositionally biased region" description="Polar residues" evidence="6">
    <location>
        <begin position="52"/>
        <end position="63"/>
    </location>
</feature>
<dbReference type="eggNOG" id="KOG2912">
    <property type="taxonomic scope" value="Eukaryota"/>
</dbReference>
<sequence length="451" mass="53060">MDYNQSNIPQKHKNITKNNNNNQNYKKFKSFSNNNNKHHHRNRERGDAKNYKLSQDEQQNYSKGNREIQEKFQWDFDELAIHYPPLNDYVFINERGRTTIDWTNTAAHKTLNQAILAVQFKIVYWDMPQDQLIPTIPSRLNYLEWIHNKLQSLKINNEQSNQIKAIDIGTGASVIYPILGASKYNWSFIATELSDASYQNAKKIINNNPQLKNKVELRKSQGNIFKDIIQKSDGDISFTMCNPPFFSEHEEKQIWVNAQMKENEYICEGGELQFLKQMFEESKIFANQIKIFTSLVGKQTNFEQFLQYLKQQNIQNLNENHDDNKEISKPQMNKNGEDELNEYNNQNIERRQISFNYQSEFQNAKNDDKIQNDISVQNCQGEEFKNIQPQIQSQQAKIEQQDSQEINQKGISNSQKDITKKCQNKQVSVQIFEGSIVQGNTTRWIVGWRFE</sequence>
<dbReference type="GO" id="GO:0070475">
    <property type="term" value="P:rRNA base methylation"/>
    <property type="evidence" value="ECO:0007669"/>
    <property type="project" value="TreeGrafter"/>
</dbReference>
<dbReference type="PANTHER" id="PTHR13393">
    <property type="entry name" value="SAM-DEPENDENT METHYLTRANSFERASE"/>
    <property type="match status" value="1"/>
</dbReference>
<dbReference type="InterPro" id="IPR010286">
    <property type="entry name" value="METTL16/RlmF"/>
</dbReference>
<dbReference type="STRING" id="312017.Q231G1"/>
<feature type="region of interest" description="Disordered" evidence="6">
    <location>
        <begin position="1"/>
        <end position="63"/>
    </location>
</feature>
<evidence type="ECO:0000256" key="6">
    <source>
        <dbReference type="SAM" id="MobiDB-lite"/>
    </source>
</evidence>
<dbReference type="PIRSF" id="PIRSF037350">
    <property type="entry name" value="Mtase_ZK1128_prd"/>
    <property type="match status" value="1"/>
</dbReference>
<feature type="compositionally biased region" description="Low complexity" evidence="6">
    <location>
        <begin position="16"/>
        <end position="35"/>
    </location>
</feature>
<dbReference type="HOGENOM" id="CLU_607646_0_0_1"/>
<dbReference type="RefSeq" id="XP_001011323.1">
    <property type="nucleotide sequence ID" value="XM_001011323.1"/>
</dbReference>
<proteinExistence type="inferred from homology"/>
<dbReference type="EC" id="2.1.1.-" evidence="5"/>
<keyword evidence="3 5" id="KW-0808">Transferase</keyword>
<dbReference type="OMA" id="NEYICEG"/>
<comment type="similarity">
    <text evidence="1 5">Belongs to the methyltransferase superfamily. METTL16/RlmF family.</text>
</comment>
<dbReference type="EMBL" id="GG662532">
    <property type="protein sequence ID" value="EAR91078.1"/>
    <property type="molecule type" value="Genomic_DNA"/>
</dbReference>
<dbReference type="InterPro" id="IPR029063">
    <property type="entry name" value="SAM-dependent_MTases_sf"/>
</dbReference>
<dbReference type="OrthoDB" id="514248at2759"/>
<organism evidence="7 8">
    <name type="scientific">Tetrahymena thermophila (strain SB210)</name>
    <dbReference type="NCBI Taxonomy" id="312017"/>
    <lineage>
        <taxon>Eukaryota</taxon>
        <taxon>Sar</taxon>
        <taxon>Alveolata</taxon>
        <taxon>Ciliophora</taxon>
        <taxon>Intramacronucleata</taxon>
        <taxon>Oligohymenophorea</taxon>
        <taxon>Hymenostomatida</taxon>
        <taxon>Tetrahymenina</taxon>
        <taxon>Tetrahymenidae</taxon>
        <taxon>Tetrahymena</taxon>
    </lineage>
</organism>
<dbReference type="GeneID" id="7847141"/>
<gene>
    <name evidence="7" type="ORF">TTHERM_00429990</name>
</gene>
<evidence type="ECO:0000313" key="7">
    <source>
        <dbReference type="EMBL" id="EAR91078.1"/>
    </source>
</evidence>
<evidence type="ECO:0000256" key="3">
    <source>
        <dbReference type="ARBA" id="ARBA00022679"/>
    </source>
</evidence>
<keyword evidence="2 5" id="KW-0489">Methyltransferase</keyword>
<evidence type="ECO:0000256" key="1">
    <source>
        <dbReference type="ARBA" id="ARBA00005878"/>
    </source>
</evidence>
<dbReference type="Pfam" id="PF05971">
    <property type="entry name" value="Methyltransf_10"/>
    <property type="match status" value="1"/>
</dbReference>
<evidence type="ECO:0000256" key="5">
    <source>
        <dbReference type="PIRNR" id="PIRNR037350"/>
    </source>
</evidence>
<keyword evidence="8" id="KW-1185">Reference proteome</keyword>